<evidence type="ECO:0000313" key="2">
    <source>
        <dbReference type="Proteomes" id="UP000280434"/>
    </source>
</evidence>
<gene>
    <name evidence="1" type="ORF">D7S89_27070</name>
</gene>
<protein>
    <recommendedName>
        <fullName evidence="3">RHS repeat protein</fullName>
    </recommendedName>
</protein>
<proteinExistence type="predicted"/>
<dbReference type="Proteomes" id="UP000280434">
    <property type="component" value="Unassembled WGS sequence"/>
</dbReference>
<accession>A0A494X654</accession>
<comment type="caution">
    <text evidence="1">The sequence shown here is derived from an EMBL/GenBank/DDBJ whole genome shotgun (WGS) entry which is preliminary data.</text>
</comment>
<name>A0A494X654_9BURK</name>
<evidence type="ECO:0000313" key="1">
    <source>
        <dbReference type="EMBL" id="RKP43253.1"/>
    </source>
</evidence>
<dbReference type="EMBL" id="RBZV01000035">
    <property type="protein sequence ID" value="RKP43253.1"/>
    <property type="molecule type" value="Genomic_DNA"/>
</dbReference>
<keyword evidence="2" id="KW-1185">Reference proteome</keyword>
<evidence type="ECO:0008006" key="3">
    <source>
        <dbReference type="Google" id="ProtNLM"/>
    </source>
</evidence>
<organism evidence="1 2">
    <name type="scientific">Trinickia fusca</name>
    <dbReference type="NCBI Taxonomy" id="2419777"/>
    <lineage>
        <taxon>Bacteria</taxon>
        <taxon>Pseudomonadati</taxon>
        <taxon>Pseudomonadota</taxon>
        <taxon>Betaproteobacteria</taxon>
        <taxon>Burkholderiales</taxon>
        <taxon>Burkholderiaceae</taxon>
        <taxon>Trinickia</taxon>
    </lineage>
</organism>
<sequence length="359" mass="39472">MADITYDELNRVAEVDSPGVKINYEYDANGNRRRVLSAYTDINGAPQVQDYWYKYDSQNRFVLTMGAKGMGLGASGVAITYDAAGERTGAAYADGHTESYAYNADGYLTDVYISQDGKDADKVLRAHRVSDALGRVTEYFEYASDGKTITKADTSVFDDDNRLTKDTQVLAPAGQTSHTVTLTYDYRLDDGHGNYTGADQGVVTHTQQRDTASPSVIDTATGYVWWDQAEQSRIQVRGSDPTNPNAWLWGTGMSEFRYDVNGHLQQVIAHGTDNQSRLSTDTSADRAITYINDAHGQVLQRDDVGLGGALTVTERYYYLDGNRIGDVSNNGPATVSYAEGVWAVPLRTRGDIGRLRPEL</sequence>
<dbReference type="Gene3D" id="2.180.10.10">
    <property type="entry name" value="RHS repeat-associated core"/>
    <property type="match status" value="1"/>
</dbReference>
<reference evidence="1 2" key="1">
    <citation type="submission" date="2018-10" db="EMBL/GenBank/DDBJ databases">
        <title>Paraburkholderia sp. 7MK8-2, isolated from soil.</title>
        <authorList>
            <person name="Gao Z.-H."/>
            <person name="Qiu L.-H."/>
        </authorList>
    </citation>
    <scope>NUCLEOTIDE SEQUENCE [LARGE SCALE GENOMIC DNA]</scope>
    <source>
        <strain evidence="1 2">7MK8-2</strain>
    </source>
</reference>
<dbReference type="AlphaFoldDB" id="A0A494X654"/>